<dbReference type="Proteomes" id="UP000238322">
    <property type="component" value="Unassembled WGS sequence"/>
</dbReference>
<comment type="caution">
    <text evidence="2">The sequence shown here is derived from an EMBL/GenBank/DDBJ whole genome shotgun (WGS) entry which is preliminary data.</text>
</comment>
<accession>A0A2S8G818</accession>
<evidence type="ECO:0000313" key="2">
    <source>
        <dbReference type="EMBL" id="PQO40605.1"/>
    </source>
</evidence>
<keyword evidence="1" id="KW-0812">Transmembrane</keyword>
<dbReference type="EMBL" id="PUHY01000001">
    <property type="protein sequence ID" value="PQO40605.1"/>
    <property type="molecule type" value="Genomic_DNA"/>
</dbReference>
<feature type="transmembrane region" description="Helical" evidence="1">
    <location>
        <begin position="157"/>
        <end position="177"/>
    </location>
</feature>
<organism evidence="2 3">
    <name type="scientific">Blastopirellula marina</name>
    <dbReference type="NCBI Taxonomy" id="124"/>
    <lineage>
        <taxon>Bacteria</taxon>
        <taxon>Pseudomonadati</taxon>
        <taxon>Planctomycetota</taxon>
        <taxon>Planctomycetia</taxon>
        <taxon>Pirellulales</taxon>
        <taxon>Pirellulaceae</taxon>
        <taxon>Blastopirellula</taxon>
    </lineage>
</organism>
<dbReference type="AlphaFoldDB" id="A0A2S8G818"/>
<proteinExistence type="predicted"/>
<keyword evidence="1" id="KW-0472">Membrane</keyword>
<evidence type="ECO:0000256" key="1">
    <source>
        <dbReference type="SAM" id="Phobius"/>
    </source>
</evidence>
<gene>
    <name evidence="2" type="ORF">C5Y83_01370</name>
</gene>
<name>A0A2S8G818_9BACT</name>
<protein>
    <submittedName>
        <fullName evidence="2">Uncharacterized protein</fullName>
    </submittedName>
</protein>
<evidence type="ECO:0000313" key="3">
    <source>
        <dbReference type="Proteomes" id="UP000238322"/>
    </source>
</evidence>
<sequence length="182" mass="20837">MIRYLDALEISLKSKSGVVPEDAISDARSHLERACLDTEDTIQDDEELYAHLVDQFGEPEVVAAQYRDEASPITMPGKGYAPGWRIYCTKCGRSAPASEAGVIRIGARSYHKYVLGWCRQCGWFRWLRLQRDLDDTNITRKMGTDLTPEKYRASIHIPVWSIFVLATVFSLISTWVINHFWH</sequence>
<keyword evidence="1" id="KW-1133">Transmembrane helix</keyword>
<reference evidence="2 3" key="1">
    <citation type="submission" date="2018-02" db="EMBL/GenBank/DDBJ databases">
        <title>Comparative genomes isolates from brazilian mangrove.</title>
        <authorList>
            <person name="Araujo J.E."/>
            <person name="Taketani R.G."/>
            <person name="Silva M.C.P."/>
            <person name="Loureco M.V."/>
            <person name="Andreote F.D."/>
        </authorList>
    </citation>
    <scope>NUCLEOTIDE SEQUENCE [LARGE SCALE GENOMIC DNA]</scope>
    <source>
        <strain evidence="2 3">Hex-1 MGV</strain>
    </source>
</reference>